<dbReference type="PANTHER" id="PTHR12428">
    <property type="entry name" value="OXA1"/>
    <property type="match status" value="1"/>
</dbReference>
<organism evidence="12 13">
    <name type="scientific">Koleobacter methoxysyntrophicus</name>
    <dbReference type="NCBI Taxonomy" id="2751313"/>
    <lineage>
        <taxon>Bacteria</taxon>
        <taxon>Bacillati</taxon>
        <taxon>Bacillota</taxon>
        <taxon>Clostridia</taxon>
        <taxon>Koleobacterales</taxon>
        <taxon>Koleobacteraceae</taxon>
        <taxon>Koleobacter</taxon>
    </lineage>
</organism>
<evidence type="ECO:0000256" key="1">
    <source>
        <dbReference type="ARBA" id="ARBA00004651"/>
    </source>
</evidence>
<feature type="domain" description="Membrane insertase YidC/Oxa/ALB C-terminal" evidence="11">
    <location>
        <begin position="23"/>
        <end position="198"/>
    </location>
</feature>
<keyword evidence="2" id="KW-0813">Transport</keyword>
<evidence type="ECO:0000256" key="7">
    <source>
        <dbReference type="ARBA" id="ARBA00023136"/>
    </source>
</evidence>
<comment type="subcellular location">
    <subcellularLocation>
        <location evidence="1">Cell membrane</location>
        <topology evidence="1">Multi-pass membrane protein</topology>
    </subcellularLocation>
    <subcellularLocation>
        <location evidence="9">Membrane</location>
        <topology evidence="9">Multi-pass membrane protein</topology>
    </subcellularLocation>
</comment>
<dbReference type="Proteomes" id="UP000662904">
    <property type="component" value="Chromosome"/>
</dbReference>
<evidence type="ECO:0000256" key="6">
    <source>
        <dbReference type="ARBA" id="ARBA00022989"/>
    </source>
</evidence>
<keyword evidence="6 10" id="KW-1133">Transmembrane helix</keyword>
<sequence>MINYLAGLMEKVLNIFFQYTKNYGLSIIGLTILIKLILMPLTYKQLQSMKKMQEIAPLQKKLQEKYKNNKEKLNKEIMELYRKNNVNPAAGCLPLLLQMPFLFAFFRLLQNYDFAKAGFLWIKDLGAPDGTYILPVLAGLTTYLSSKITTPSDSSQGNMTLFMSIFIAWISTRFAAGLALYWVVSNLIQLIQQLIMTRSVAVAKEESSS</sequence>
<evidence type="ECO:0000259" key="11">
    <source>
        <dbReference type="Pfam" id="PF02096"/>
    </source>
</evidence>
<evidence type="ECO:0000313" key="13">
    <source>
        <dbReference type="Proteomes" id="UP000662904"/>
    </source>
</evidence>
<evidence type="ECO:0000256" key="5">
    <source>
        <dbReference type="ARBA" id="ARBA00022927"/>
    </source>
</evidence>
<dbReference type="InterPro" id="IPR001708">
    <property type="entry name" value="YidC/ALB3/OXA1/COX18"/>
</dbReference>
<dbReference type="Pfam" id="PF02096">
    <property type="entry name" value="60KD_IMP"/>
    <property type="match status" value="1"/>
</dbReference>
<evidence type="ECO:0000256" key="8">
    <source>
        <dbReference type="ARBA" id="ARBA00023186"/>
    </source>
</evidence>
<dbReference type="GO" id="GO:0051205">
    <property type="term" value="P:protein insertion into membrane"/>
    <property type="evidence" value="ECO:0007669"/>
    <property type="project" value="TreeGrafter"/>
</dbReference>
<dbReference type="InterPro" id="IPR047196">
    <property type="entry name" value="YidC_ALB_C"/>
</dbReference>
<gene>
    <name evidence="12" type="primary">yidC2</name>
    <name evidence="12" type="ORF">H0A61_00973</name>
</gene>
<dbReference type="InterPro" id="IPR028055">
    <property type="entry name" value="YidC/Oxa/ALB_C"/>
</dbReference>
<dbReference type="PANTHER" id="PTHR12428:SF65">
    <property type="entry name" value="CYTOCHROME C OXIDASE ASSEMBLY PROTEIN COX18, MITOCHONDRIAL"/>
    <property type="match status" value="1"/>
</dbReference>
<dbReference type="PRINTS" id="PR00701">
    <property type="entry name" value="60KDINNERMP"/>
</dbReference>
<feature type="transmembrane region" description="Helical" evidence="10">
    <location>
        <begin position="130"/>
        <end position="149"/>
    </location>
</feature>
<proteinExistence type="inferred from homology"/>
<dbReference type="KEGG" id="kme:H0A61_00973"/>
<keyword evidence="4 9" id="KW-0812">Transmembrane</keyword>
<dbReference type="GO" id="GO:0005886">
    <property type="term" value="C:plasma membrane"/>
    <property type="evidence" value="ECO:0007669"/>
    <property type="project" value="UniProtKB-SubCell"/>
</dbReference>
<evidence type="ECO:0000256" key="9">
    <source>
        <dbReference type="RuleBase" id="RU003945"/>
    </source>
</evidence>
<keyword evidence="5" id="KW-0653">Protein transport</keyword>
<keyword evidence="8" id="KW-0143">Chaperone</keyword>
<comment type="similarity">
    <text evidence="9">Belongs to the OXA1/ALB3/YidC family.</text>
</comment>
<name>A0A8A0RJX0_9FIRM</name>
<evidence type="ECO:0000313" key="12">
    <source>
        <dbReference type="EMBL" id="QSQ08635.1"/>
    </source>
</evidence>
<dbReference type="EMBL" id="CP059066">
    <property type="protein sequence ID" value="QSQ08635.1"/>
    <property type="molecule type" value="Genomic_DNA"/>
</dbReference>
<accession>A0A8A0RJX0</accession>
<feature type="transmembrane region" description="Helical" evidence="10">
    <location>
        <begin position="23"/>
        <end position="43"/>
    </location>
</feature>
<dbReference type="GO" id="GO:0032977">
    <property type="term" value="F:membrane insertase activity"/>
    <property type="evidence" value="ECO:0007669"/>
    <property type="project" value="InterPro"/>
</dbReference>
<evidence type="ECO:0000256" key="4">
    <source>
        <dbReference type="ARBA" id="ARBA00022692"/>
    </source>
</evidence>
<evidence type="ECO:0000256" key="2">
    <source>
        <dbReference type="ARBA" id="ARBA00022448"/>
    </source>
</evidence>
<dbReference type="GO" id="GO:0015031">
    <property type="term" value="P:protein transport"/>
    <property type="evidence" value="ECO:0007669"/>
    <property type="project" value="UniProtKB-KW"/>
</dbReference>
<keyword evidence="13" id="KW-1185">Reference proteome</keyword>
<dbReference type="CDD" id="cd20070">
    <property type="entry name" value="5TM_YidC_Alb3"/>
    <property type="match status" value="1"/>
</dbReference>
<reference evidence="12" key="1">
    <citation type="submission" date="2020-07" db="EMBL/GenBank/DDBJ databases">
        <title>Koleobacter methoxysyntrophicus gen. nov., sp. nov., a novel anaerobic bacterium isolated from deep subsurface oil field and proposal of Koleobacterales ord. nov. in the phylum Firmicutes.</title>
        <authorList>
            <person name="Sakamoto S."/>
            <person name="Tamaki H."/>
        </authorList>
    </citation>
    <scope>NUCLEOTIDE SEQUENCE</scope>
    <source>
        <strain evidence="12">NRmbB1</strain>
    </source>
</reference>
<dbReference type="NCBIfam" id="TIGR03592">
    <property type="entry name" value="yidC_oxa1_cterm"/>
    <property type="match status" value="1"/>
</dbReference>
<keyword evidence="3" id="KW-1003">Cell membrane</keyword>
<feature type="transmembrane region" description="Helical" evidence="10">
    <location>
        <begin position="88"/>
        <end position="110"/>
    </location>
</feature>
<feature type="transmembrane region" description="Helical" evidence="10">
    <location>
        <begin position="161"/>
        <end position="184"/>
    </location>
</feature>
<keyword evidence="7 10" id="KW-0472">Membrane</keyword>
<dbReference type="AlphaFoldDB" id="A0A8A0RJX0"/>
<evidence type="ECO:0000256" key="10">
    <source>
        <dbReference type="SAM" id="Phobius"/>
    </source>
</evidence>
<protein>
    <submittedName>
        <fullName evidence="12">Membrane protein insertase YidC 2</fullName>
    </submittedName>
</protein>
<evidence type="ECO:0000256" key="3">
    <source>
        <dbReference type="ARBA" id="ARBA00022475"/>
    </source>
</evidence>
<dbReference type="RefSeq" id="WP_206708841.1">
    <property type="nucleotide sequence ID" value="NZ_CP059066.1"/>
</dbReference>